<name>A0A6A5SFJ1_9PLEO</name>
<dbReference type="GO" id="GO:0000030">
    <property type="term" value="F:mannosyltransferase activity"/>
    <property type="evidence" value="ECO:0007669"/>
    <property type="project" value="TreeGrafter"/>
</dbReference>
<dbReference type="InterPro" id="IPR007577">
    <property type="entry name" value="GlycoTrfase_DXD_sugar-bd_CS"/>
</dbReference>
<dbReference type="GO" id="GO:0016020">
    <property type="term" value="C:membrane"/>
    <property type="evidence" value="ECO:0007669"/>
    <property type="project" value="UniProtKB-SubCell"/>
</dbReference>
<dbReference type="PANTHER" id="PTHR32385">
    <property type="entry name" value="MANNOSYL PHOSPHORYLINOSITOL CERAMIDE SYNTHASE"/>
    <property type="match status" value="1"/>
</dbReference>
<dbReference type="GO" id="GO:0051999">
    <property type="term" value="P:mannosyl-inositol phosphorylceramide biosynthetic process"/>
    <property type="evidence" value="ECO:0007669"/>
    <property type="project" value="TreeGrafter"/>
</dbReference>
<dbReference type="AlphaFoldDB" id="A0A6A5SFJ1"/>
<organism evidence="7 8">
    <name type="scientific">Clathrospora elynae</name>
    <dbReference type="NCBI Taxonomy" id="706981"/>
    <lineage>
        <taxon>Eukaryota</taxon>
        <taxon>Fungi</taxon>
        <taxon>Dikarya</taxon>
        <taxon>Ascomycota</taxon>
        <taxon>Pezizomycotina</taxon>
        <taxon>Dothideomycetes</taxon>
        <taxon>Pleosporomycetidae</taxon>
        <taxon>Pleosporales</taxon>
        <taxon>Diademaceae</taxon>
        <taxon>Clathrospora</taxon>
    </lineage>
</organism>
<keyword evidence="3" id="KW-0808">Transferase</keyword>
<evidence type="ECO:0000256" key="6">
    <source>
        <dbReference type="ARBA" id="ARBA00023136"/>
    </source>
</evidence>
<keyword evidence="6" id="KW-0472">Membrane</keyword>
<evidence type="ECO:0008006" key="9">
    <source>
        <dbReference type="Google" id="ProtNLM"/>
    </source>
</evidence>
<sequence>MRRRLFILIFALAALLYFLYRVAHQYAFETYLDTLNITFDDFPPEYAKVLNDSVARGQQPEDFDYAATFTETQIPRLIHYIWFKDLYATREGATQIPSVGSRSPELCRQFNPGYEIRMWNATSAREFLAAEYAWFLPTYDGYRYPIQRIDALKYFVLWHFGGVYMDLDIACRRSLDPLLGFPAWFPEASPLGVNNDLMASRKGHSILREMTEGLITHNRNYLSPYLTIFWTTGPSFTSQMLQEWYEKCGRGGCSGRSGNKTAGE</sequence>
<keyword evidence="8" id="KW-1185">Reference proteome</keyword>
<dbReference type="EMBL" id="ML976099">
    <property type="protein sequence ID" value="KAF1938622.1"/>
    <property type="molecule type" value="Genomic_DNA"/>
</dbReference>
<evidence type="ECO:0000313" key="8">
    <source>
        <dbReference type="Proteomes" id="UP000800038"/>
    </source>
</evidence>
<keyword evidence="4" id="KW-0812">Transmembrane</keyword>
<keyword evidence="5" id="KW-1133">Transmembrane helix</keyword>
<dbReference type="Pfam" id="PF04488">
    <property type="entry name" value="Gly_transf_sug"/>
    <property type="match status" value="1"/>
</dbReference>
<comment type="subcellular location">
    <subcellularLocation>
        <location evidence="1">Membrane</location>
    </subcellularLocation>
</comment>
<evidence type="ECO:0000256" key="1">
    <source>
        <dbReference type="ARBA" id="ARBA00004370"/>
    </source>
</evidence>
<dbReference type="Gene3D" id="3.90.550.20">
    <property type="match status" value="1"/>
</dbReference>
<comment type="similarity">
    <text evidence="2">Belongs to the glycosyltransferase 32 family.</text>
</comment>
<reference evidence="7" key="1">
    <citation type="journal article" date="2020" name="Stud. Mycol.">
        <title>101 Dothideomycetes genomes: a test case for predicting lifestyles and emergence of pathogens.</title>
        <authorList>
            <person name="Haridas S."/>
            <person name="Albert R."/>
            <person name="Binder M."/>
            <person name="Bloem J."/>
            <person name="Labutti K."/>
            <person name="Salamov A."/>
            <person name="Andreopoulos B."/>
            <person name="Baker S."/>
            <person name="Barry K."/>
            <person name="Bills G."/>
            <person name="Bluhm B."/>
            <person name="Cannon C."/>
            <person name="Castanera R."/>
            <person name="Culley D."/>
            <person name="Daum C."/>
            <person name="Ezra D."/>
            <person name="Gonzalez J."/>
            <person name="Henrissat B."/>
            <person name="Kuo A."/>
            <person name="Liang C."/>
            <person name="Lipzen A."/>
            <person name="Lutzoni F."/>
            <person name="Magnuson J."/>
            <person name="Mondo S."/>
            <person name="Nolan M."/>
            <person name="Ohm R."/>
            <person name="Pangilinan J."/>
            <person name="Park H.-J."/>
            <person name="Ramirez L."/>
            <person name="Alfaro M."/>
            <person name="Sun H."/>
            <person name="Tritt A."/>
            <person name="Yoshinaga Y."/>
            <person name="Zwiers L.-H."/>
            <person name="Turgeon B."/>
            <person name="Goodwin S."/>
            <person name="Spatafora J."/>
            <person name="Crous P."/>
            <person name="Grigoriev I."/>
        </authorList>
    </citation>
    <scope>NUCLEOTIDE SEQUENCE</scope>
    <source>
        <strain evidence="7">CBS 161.51</strain>
    </source>
</reference>
<dbReference type="SUPFAM" id="SSF53448">
    <property type="entry name" value="Nucleotide-diphospho-sugar transferases"/>
    <property type="match status" value="1"/>
</dbReference>
<protein>
    <recommendedName>
        <fullName evidence="9">Glycosyl transferase</fullName>
    </recommendedName>
</protein>
<dbReference type="Proteomes" id="UP000800038">
    <property type="component" value="Unassembled WGS sequence"/>
</dbReference>
<accession>A0A6A5SFJ1</accession>
<evidence type="ECO:0000256" key="4">
    <source>
        <dbReference type="ARBA" id="ARBA00022692"/>
    </source>
</evidence>
<evidence type="ECO:0000256" key="3">
    <source>
        <dbReference type="ARBA" id="ARBA00022679"/>
    </source>
</evidence>
<dbReference type="InterPro" id="IPR029044">
    <property type="entry name" value="Nucleotide-diphossugar_trans"/>
</dbReference>
<dbReference type="OrthoDB" id="3647at2759"/>
<dbReference type="PANTHER" id="PTHR32385:SF20">
    <property type="entry name" value="MANNOSYL PHOSPHORYLINOSITOL CERAMIDE SYNTHASE CSH1-RELATED"/>
    <property type="match status" value="1"/>
</dbReference>
<proteinExistence type="inferred from homology"/>
<evidence type="ECO:0000256" key="2">
    <source>
        <dbReference type="ARBA" id="ARBA00009003"/>
    </source>
</evidence>
<evidence type="ECO:0000256" key="5">
    <source>
        <dbReference type="ARBA" id="ARBA00022989"/>
    </source>
</evidence>
<evidence type="ECO:0000313" key="7">
    <source>
        <dbReference type="EMBL" id="KAF1938622.1"/>
    </source>
</evidence>
<dbReference type="InterPro" id="IPR051706">
    <property type="entry name" value="Glycosyltransferase_domain"/>
</dbReference>
<gene>
    <name evidence="7" type="ORF">EJ02DRAFT_409979</name>
</gene>